<feature type="domain" description="Enoyl reductase (ER)" evidence="1">
    <location>
        <begin position="19"/>
        <end position="327"/>
    </location>
</feature>
<dbReference type="Gene3D" id="3.40.50.720">
    <property type="entry name" value="NAD(P)-binding Rossmann-like Domain"/>
    <property type="match status" value="1"/>
</dbReference>
<dbReference type="InterPro" id="IPR051397">
    <property type="entry name" value="Zn-ADH-like_protein"/>
</dbReference>
<evidence type="ECO:0000313" key="2">
    <source>
        <dbReference type="EMBL" id="OYD81936.1"/>
    </source>
</evidence>
<keyword evidence="2" id="KW-0614">Plasmid</keyword>
<dbReference type="Pfam" id="PF08240">
    <property type="entry name" value="ADH_N"/>
    <property type="match status" value="1"/>
</dbReference>
<dbReference type="RefSeq" id="WP_094305826.1">
    <property type="nucleotide sequence ID" value="NZ_NOWT01000027.1"/>
</dbReference>
<dbReference type="InterPro" id="IPR013154">
    <property type="entry name" value="ADH-like_N"/>
</dbReference>
<dbReference type="NCBIfam" id="TIGR02823">
    <property type="entry name" value="oxido_YhdH"/>
    <property type="match status" value="1"/>
</dbReference>
<gene>
    <name evidence="2" type="ORF">CHT98_23210</name>
</gene>
<geneLocation type="plasmid" evidence="2">
    <name>unnamed</name>
</geneLocation>
<dbReference type="AlphaFoldDB" id="A0A235H826"/>
<protein>
    <submittedName>
        <fullName evidence="2">Oxidoreductase</fullName>
    </submittedName>
</protein>
<reference evidence="2 3" key="1">
    <citation type="submission" date="2017-07" db="EMBL/GenBank/DDBJ databases">
        <title>Whole genome sequence of Azospirillum brasilense 2A1, a potential biofertilizer strain.</title>
        <authorList>
            <person name="Fontana C.A."/>
            <person name="Toffoli L.M."/>
            <person name="Salazar S.M."/>
            <person name="Puglisi E."/>
            <person name="Pedraza R."/>
            <person name="Bassi D."/>
            <person name="Cocconcelli P.S."/>
        </authorList>
    </citation>
    <scope>NUCLEOTIDE SEQUENCE [LARGE SCALE GENOMIC DNA]</scope>
    <source>
        <strain evidence="2 3">2A1</strain>
        <plasmid evidence="2">unnamed</plasmid>
    </source>
</reference>
<dbReference type="CDD" id="cd08288">
    <property type="entry name" value="MDR_yhdh"/>
    <property type="match status" value="1"/>
</dbReference>
<accession>A0A235H826</accession>
<dbReference type="InterPro" id="IPR036291">
    <property type="entry name" value="NAD(P)-bd_dom_sf"/>
</dbReference>
<dbReference type="SUPFAM" id="SSF50129">
    <property type="entry name" value="GroES-like"/>
    <property type="match status" value="1"/>
</dbReference>
<sequence>MAENFTAFVIEDVDGKPKGGFTTLTLADLPDNDVLVEVACSTLNYKDGLAVSGKGRIARKLPMVAGIDLAGTVVESRSADWKPGDKVVVNGWGLSETQWGGYTRFQRLKAEWLTRLPDAFSFEEAMGIGTAGYTAALCVDALERWGAIRPGGKEVLVTGAAGGVGSVAVALLAKRGYPVVASTGRPETQDYLRGLGAAGFIDRAALLEKGAPLQKERWAGGVDSVGGQTLVNVLSQTVWGGAIAACGLASSSDLPGTVLPHILRSVALLGVDSVMAPPDRRDAAWTRLARDLDRSALKTMYEVQPFDALPELATRILAGKIRGRIVVDVTH</sequence>
<dbReference type="PANTHER" id="PTHR43677:SF1">
    <property type="entry name" value="ACRYLYL-COA REDUCTASE ACUI-RELATED"/>
    <property type="match status" value="1"/>
</dbReference>
<evidence type="ECO:0000259" key="1">
    <source>
        <dbReference type="SMART" id="SM00829"/>
    </source>
</evidence>
<name>A0A235H826_AZOBR</name>
<dbReference type="PANTHER" id="PTHR43677">
    <property type="entry name" value="SHORT-CHAIN DEHYDROGENASE/REDUCTASE"/>
    <property type="match status" value="1"/>
</dbReference>
<dbReference type="SUPFAM" id="SSF51735">
    <property type="entry name" value="NAD(P)-binding Rossmann-fold domains"/>
    <property type="match status" value="1"/>
</dbReference>
<dbReference type="EMBL" id="NOWT01000027">
    <property type="protein sequence ID" value="OYD81936.1"/>
    <property type="molecule type" value="Genomic_DNA"/>
</dbReference>
<organism evidence="2 3">
    <name type="scientific">Azospirillum brasilense</name>
    <dbReference type="NCBI Taxonomy" id="192"/>
    <lineage>
        <taxon>Bacteria</taxon>
        <taxon>Pseudomonadati</taxon>
        <taxon>Pseudomonadota</taxon>
        <taxon>Alphaproteobacteria</taxon>
        <taxon>Rhodospirillales</taxon>
        <taxon>Azospirillaceae</taxon>
        <taxon>Azospirillum</taxon>
    </lineage>
</organism>
<comment type="caution">
    <text evidence="2">The sequence shown here is derived from an EMBL/GenBank/DDBJ whole genome shotgun (WGS) entry which is preliminary data.</text>
</comment>
<dbReference type="InterPro" id="IPR020843">
    <property type="entry name" value="ER"/>
</dbReference>
<dbReference type="SMART" id="SM00829">
    <property type="entry name" value="PKS_ER"/>
    <property type="match status" value="1"/>
</dbReference>
<evidence type="ECO:0000313" key="3">
    <source>
        <dbReference type="Proteomes" id="UP000215367"/>
    </source>
</evidence>
<proteinExistence type="predicted"/>
<dbReference type="InterPro" id="IPR011032">
    <property type="entry name" value="GroES-like_sf"/>
</dbReference>
<dbReference type="InterPro" id="IPR014188">
    <property type="entry name" value="Acrylyl-CoA_reductase_AcuI"/>
</dbReference>
<dbReference type="Proteomes" id="UP000215367">
    <property type="component" value="Unassembled WGS sequence"/>
</dbReference>
<dbReference type="Gene3D" id="3.90.180.10">
    <property type="entry name" value="Medium-chain alcohol dehydrogenases, catalytic domain"/>
    <property type="match status" value="1"/>
</dbReference>
<dbReference type="GO" id="GO:0043957">
    <property type="term" value="F:acryloyl-CoA reductase (NADPH) activity"/>
    <property type="evidence" value="ECO:0007669"/>
    <property type="project" value="TreeGrafter"/>
</dbReference>